<accession>A0A8A1LBP6</accession>
<evidence type="ECO:0000256" key="10">
    <source>
        <dbReference type="PROSITE-ProRule" id="PRU00042"/>
    </source>
</evidence>
<dbReference type="InterPro" id="IPR050329">
    <property type="entry name" value="GLI_C2H2-zinc-finger"/>
</dbReference>
<dbReference type="EMBL" id="CP069102">
    <property type="protein sequence ID" value="QSS49207.1"/>
    <property type="molecule type" value="Genomic_DNA"/>
</dbReference>
<dbReference type="GO" id="GO:0005654">
    <property type="term" value="C:nucleoplasm"/>
    <property type="evidence" value="ECO:0007669"/>
    <property type="project" value="UniProtKB-SubCell"/>
</dbReference>
<dbReference type="PROSITE" id="PS00028">
    <property type="entry name" value="ZINC_FINGER_C2H2_1"/>
    <property type="match status" value="3"/>
</dbReference>
<dbReference type="FunFam" id="3.30.160.60:FF:000063">
    <property type="entry name" value="Wilms tumor 1-KTS isoform"/>
    <property type="match status" value="1"/>
</dbReference>
<dbReference type="GO" id="GO:0008270">
    <property type="term" value="F:zinc ion binding"/>
    <property type="evidence" value="ECO:0007669"/>
    <property type="project" value="UniProtKB-KW"/>
</dbReference>
<evidence type="ECO:0000256" key="7">
    <source>
        <dbReference type="ARBA" id="ARBA00022833"/>
    </source>
</evidence>
<evidence type="ECO:0000256" key="11">
    <source>
        <dbReference type="SAM" id="MobiDB-lite"/>
    </source>
</evidence>
<feature type="domain" description="C2H2-type" evidence="12">
    <location>
        <begin position="408"/>
        <end position="435"/>
    </location>
</feature>
<sequence>MAEKRLPLAPACMDLSLSLCGGTLSPTEYCSMYPSCHETVESCCDEDTCSAECSSVCDGLVACDASTICSEMLCDSQDCQNTTPVCFDQNCIGDGTVTVVDDGMCDMLNPDGSFSWNSEGFLDSENTTTPVHHHPFHHPPHDTPASVCPSMHSVGPLPPSEPSLVAKNYAFQYHQDQSCSSLPQATLTESSNSPGSNIDHTINLCSTLDNCNHESHFGPVFSDCNPDEFLGFIPMEFHEQFHSIYSQLYPRFDGGLMLPCELQPEHVHKNTSCSLQPPHRPPSSSVCSAHSTSSPSLTPPLQGSDITTPLATPLTTPLTSPDVEQTNELYICKCIIKTESHNTTCGASFLEASKLQEHLIHAHVGAIEGPQGHGFYCCWEGCHRPNEPFSQKSKLQGHFLTHSNHKGFQCPTCAKCFARQATLERHERSHRGEKPYVCKLCQKAFTDSSELKTHMRIHTGEKPFKCNFPGCSFETGDSSNMSSHKLTHGVRKHKCNFPGCSKSFTRPDQLKRHMKTTHKVNTNSSVSVSPPAVRHFPLAQFQPPSARSPFSFPYQTVAIPMATE</sequence>
<evidence type="ECO:0000256" key="9">
    <source>
        <dbReference type="ARBA" id="ARBA00069242"/>
    </source>
</evidence>
<dbReference type="GO" id="GO:0005730">
    <property type="term" value="C:nucleolus"/>
    <property type="evidence" value="ECO:0007669"/>
    <property type="project" value="UniProtKB-SubCell"/>
</dbReference>
<dbReference type="Proteomes" id="UP000663419">
    <property type="component" value="Chromosome 1"/>
</dbReference>
<dbReference type="PANTHER" id="PTHR19818">
    <property type="entry name" value="ZINC FINGER PROTEIN ZIC AND GLI"/>
    <property type="match status" value="1"/>
</dbReference>
<dbReference type="GO" id="GO:0045944">
    <property type="term" value="P:positive regulation of transcription by RNA polymerase II"/>
    <property type="evidence" value="ECO:0007669"/>
    <property type="project" value="UniProtKB-ARBA"/>
</dbReference>
<evidence type="ECO:0000256" key="3">
    <source>
        <dbReference type="ARBA" id="ARBA00022499"/>
    </source>
</evidence>
<keyword evidence="5" id="KW-0677">Repeat</keyword>
<dbReference type="InterPro" id="IPR013087">
    <property type="entry name" value="Znf_C2H2_type"/>
</dbReference>
<evidence type="ECO:0000256" key="2">
    <source>
        <dbReference type="ARBA" id="ARBA00004642"/>
    </source>
</evidence>
<gene>
    <name evidence="13" type="primary">CSR1</name>
    <name evidence="13" type="ORF">I7I53_09502</name>
</gene>
<keyword evidence="4" id="KW-0479">Metal-binding</keyword>
<evidence type="ECO:0000256" key="8">
    <source>
        <dbReference type="ARBA" id="ARBA00022843"/>
    </source>
</evidence>
<evidence type="ECO:0000256" key="6">
    <source>
        <dbReference type="ARBA" id="ARBA00022771"/>
    </source>
</evidence>
<evidence type="ECO:0000256" key="5">
    <source>
        <dbReference type="ARBA" id="ARBA00022737"/>
    </source>
</evidence>
<evidence type="ECO:0000259" key="12">
    <source>
        <dbReference type="PROSITE" id="PS50157"/>
    </source>
</evidence>
<dbReference type="Pfam" id="PF00096">
    <property type="entry name" value="zf-C2H2"/>
    <property type="match status" value="3"/>
</dbReference>
<feature type="domain" description="C2H2-type" evidence="12">
    <location>
        <begin position="436"/>
        <end position="463"/>
    </location>
</feature>
<evidence type="ECO:0000256" key="1">
    <source>
        <dbReference type="ARBA" id="ARBA00004604"/>
    </source>
</evidence>
<dbReference type="InterPro" id="IPR036236">
    <property type="entry name" value="Znf_C2H2_sf"/>
</dbReference>
<keyword evidence="8" id="KW-0832">Ubl conjugation</keyword>
<dbReference type="PROSITE" id="PS50157">
    <property type="entry name" value="ZINC_FINGER_C2H2_2"/>
    <property type="match status" value="3"/>
</dbReference>
<evidence type="ECO:0000256" key="4">
    <source>
        <dbReference type="ARBA" id="ARBA00022723"/>
    </source>
</evidence>
<name>A0A8A1LBP6_AJEC8</name>
<comment type="subcellular location">
    <subcellularLocation>
        <location evidence="1">Nucleus</location>
        <location evidence="1">Nucleolus</location>
    </subcellularLocation>
    <subcellularLocation>
        <location evidence="2">Nucleus</location>
        <location evidence="2">Nucleoplasm</location>
    </subcellularLocation>
</comment>
<evidence type="ECO:0000313" key="14">
    <source>
        <dbReference type="Proteomes" id="UP000663419"/>
    </source>
</evidence>
<keyword evidence="7" id="KW-0862">Zinc</keyword>
<dbReference type="Gene3D" id="3.30.160.60">
    <property type="entry name" value="Classic Zinc Finger"/>
    <property type="match status" value="5"/>
</dbReference>
<proteinExistence type="predicted"/>
<organism evidence="13 14">
    <name type="scientific">Ajellomyces capsulatus (strain H88)</name>
    <name type="common">Darling's disease fungus</name>
    <name type="synonym">Histoplasma capsulatum</name>
    <dbReference type="NCBI Taxonomy" id="544711"/>
    <lineage>
        <taxon>Eukaryota</taxon>
        <taxon>Fungi</taxon>
        <taxon>Dikarya</taxon>
        <taxon>Ascomycota</taxon>
        <taxon>Pezizomycotina</taxon>
        <taxon>Eurotiomycetes</taxon>
        <taxon>Eurotiomycetidae</taxon>
        <taxon>Onygenales</taxon>
        <taxon>Ajellomycetaceae</taxon>
        <taxon>Histoplasma</taxon>
    </lineage>
</organism>
<dbReference type="SUPFAM" id="SSF57667">
    <property type="entry name" value="beta-beta-alpha zinc fingers"/>
    <property type="match status" value="3"/>
</dbReference>
<feature type="region of interest" description="Disordered" evidence="11">
    <location>
        <begin position="271"/>
        <end position="319"/>
    </location>
</feature>
<dbReference type="VEuPathDB" id="FungiDB:I7I53_09502"/>
<feature type="compositionally biased region" description="Low complexity" evidence="11">
    <location>
        <begin position="282"/>
        <end position="319"/>
    </location>
</feature>
<evidence type="ECO:0000313" key="13">
    <source>
        <dbReference type="EMBL" id="QSS49207.1"/>
    </source>
</evidence>
<feature type="domain" description="C2H2-type" evidence="12">
    <location>
        <begin position="493"/>
        <end position="518"/>
    </location>
</feature>
<dbReference type="SMART" id="SM00355">
    <property type="entry name" value="ZnF_C2H2"/>
    <property type="match status" value="6"/>
</dbReference>
<dbReference type="GO" id="GO:0000978">
    <property type="term" value="F:RNA polymerase II cis-regulatory region sequence-specific DNA binding"/>
    <property type="evidence" value="ECO:0007669"/>
    <property type="project" value="TreeGrafter"/>
</dbReference>
<dbReference type="AlphaFoldDB" id="A0A8A1LBP6"/>
<dbReference type="PANTHER" id="PTHR19818:SF139">
    <property type="entry name" value="PAIR-RULE PROTEIN ODD-PAIRED"/>
    <property type="match status" value="1"/>
</dbReference>
<reference evidence="13" key="1">
    <citation type="submission" date="2021-01" db="EMBL/GenBank/DDBJ databases">
        <title>Chromosome-level genome assembly of a human fungal pathogen reveals clustering of transcriptionally co-regulated genes.</title>
        <authorList>
            <person name="Voorhies M."/>
            <person name="Cohen S."/>
            <person name="Shea T.P."/>
            <person name="Petrus S."/>
            <person name="Munoz J.F."/>
            <person name="Poplawski S."/>
            <person name="Goldman W.E."/>
            <person name="Michael T."/>
            <person name="Cuomo C.A."/>
            <person name="Sil A."/>
            <person name="Beyhan S."/>
        </authorList>
    </citation>
    <scope>NUCLEOTIDE SEQUENCE</scope>
    <source>
        <strain evidence="13">H88</strain>
    </source>
</reference>
<keyword evidence="3" id="KW-1017">Isopeptide bond</keyword>
<keyword evidence="6 10" id="KW-0863">Zinc-finger</keyword>
<dbReference type="GO" id="GO:0000981">
    <property type="term" value="F:DNA-binding transcription factor activity, RNA polymerase II-specific"/>
    <property type="evidence" value="ECO:0007669"/>
    <property type="project" value="TreeGrafter"/>
</dbReference>
<protein>
    <recommendedName>
        <fullName evidence="9">Wilms tumor protein homolog</fullName>
    </recommendedName>
</protein>